<dbReference type="GO" id="GO:0022857">
    <property type="term" value="F:transmembrane transporter activity"/>
    <property type="evidence" value="ECO:0007669"/>
    <property type="project" value="InterPro"/>
</dbReference>
<feature type="transmembrane region" description="Helical" evidence="6">
    <location>
        <begin position="39"/>
        <end position="61"/>
    </location>
</feature>
<feature type="transmembrane region" description="Helical" evidence="6">
    <location>
        <begin position="135"/>
        <end position="158"/>
    </location>
</feature>
<dbReference type="STRING" id="73230.A0A2B7ZQR5"/>
<name>A0A2B7ZQR5_9EURO</name>
<organism evidence="8 9">
    <name type="scientific">[Emmonsia] crescens</name>
    <dbReference type="NCBI Taxonomy" id="73230"/>
    <lineage>
        <taxon>Eukaryota</taxon>
        <taxon>Fungi</taxon>
        <taxon>Dikarya</taxon>
        <taxon>Ascomycota</taxon>
        <taxon>Pezizomycotina</taxon>
        <taxon>Eurotiomycetes</taxon>
        <taxon>Eurotiomycetidae</taxon>
        <taxon>Onygenales</taxon>
        <taxon>Ajellomycetaceae</taxon>
        <taxon>Emergomyces</taxon>
    </lineage>
</organism>
<dbReference type="Pfam" id="PF07690">
    <property type="entry name" value="MFS_1"/>
    <property type="match status" value="1"/>
</dbReference>
<evidence type="ECO:0000256" key="5">
    <source>
        <dbReference type="ARBA" id="ARBA00023136"/>
    </source>
</evidence>
<dbReference type="Proteomes" id="UP000226031">
    <property type="component" value="Unassembled WGS sequence"/>
</dbReference>
<evidence type="ECO:0000256" key="4">
    <source>
        <dbReference type="ARBA" id="ARBA00022989"/>
    </source>
</evidence>
<keyword evidence="2" id="KW-0813">Transport</keyword>
<feature type="transmembrane region" description="Helical" evidence="6">
    <location>
        <begin position="337"/>
        <end position="355"/>
    </location>
</feature>
<dbReference type="InterPro" id="IPR011701">
    <property type="entry name" value="MFS"/>
</dbReference>
<feature type="transmembrane region" description="Helical" evidence="6">
    <location>
        <begin position="399"/>
        <end position="424"/>
    </location>
</feature>
<evidence type="ECO:0000256" key="2">
    <source>
        <dbReference type="ARBA" id="ARBA00022448"/>
    </source>
</evidence>
<dbReference type="PANTHER" id="PTHR43791">
    <property type="entry name" value="PERMEASE-RELATED"/>
    <property type="match status" value="1"/>
</dbReference>
<comment type="subcellular location">
    <subcellularLocation>
        <location evidence="1">Membrane</location>
        <topology evidence="1">Multi-pass membrane protein</topology>
    </subcellularLocation>
</comment>
<feature type="transmembrane region" description="Helical" evidence="6">
    <location>
        <begin position="170"/>
        <end position="191"/>
    </location>
</feature>
<dbReference type="InterPro" id="IPR020846">
    <property type="entry name" value="MFS_dom"/>
</dbReference>
<dbReference type="SUPFAM" id="SSF103473">
    <property type="entry name" value="MFS general substrate transporter"/>
    <property type="match status" value="1"/>
</dbReference>
<feature type="transmembrane region" description="Helical" evidence="6">
    <location>
        <begin position="430"/>
        <end position="452"/>
    </location>
</feature>
<feature type="domain" description="Major facilitator superfamily (MFS) profile" evidence="7">
    <location>
        <begin position="43"/>
        <end position="457"/>
    </location>
</feature>
<gene>
    <name evidence="8" type="ORF">GX50_01621</name>
</gene>
<dbReference type="VEuPathDB" id="FungiDB:EMCG_08262"/>
<accession>A0A2B7ZQR5</accession>
<dbReference type="PANTHER" id="PTHR43791:SF52">
    <property type="entry name" value="TRANSPORTER, PUTATIVE (AFU_ORTHOLOGUE AFUA_1G11820)-RELATED"/>
    <property type="match status" value="1"/>
</dbReference>
<dbReference type="EMBL" id="PDND01000020">
    <property type="protein sequence ID" value="PGH35519.1"/>
    <property type="molecule type" value="Genomic_DNA"/>
</dbReference>
<evidence type="ECO:0000259" key="7">
    <source>
        <dbReference type="PROSITE" id="PS50850"/>
    </source>
</evidence>
<feature type="transmembrane region" description="Helical" evidence="6">
    <location>
        <begin position="81"/>
        <end position="103"/>
    </location>
</feature>
<keyword evidence="3 6" id="KW-0812">Transmembrane</keyword>
<dbReference type="FunFam" id="1.20.1250.20:FF:000034">
    <property type="entry name" value="MFS general substrate transporter"/>
    <property type="match status" value="1"/>
</dbReference>
<feature type="transmembrane region" description="Helical" evidence="6">
    <location>
        <begin position="367"/>
        <end position="387"/>
    </location>
</feature>
<evidence type="ECO:0000256" key="6">
    <source>
        <dbReference type="SAM" id="Phobius"/>
    </source>
</evidence>
<evidence type="ECO:0000313" key="9">
    <source>
        <dbReference type="Proteomes" id="UP000226031"/>
    </source>
</evidence>
<dbReference type="PROSITE" id="PS50850">
    <property type="entry name" value="MFS"/>
    <property type="match status" value="1"/>
</dbReference>
<keyword evidence="5 6" id="KW-0472">Membrane</keyword>
<dbReference type="FunFam" id="1.20.1250.20:FF:000068">
    <property type="entry name" value="MFS general substrate transporter"/>
    <property type="match status" value="1"/>
</dbReference>
<evidence type="ECO:0000313" key="8">
    <source>
        <dbReference type="EMBL" id="PGH35519.1"/>
    </source>
</evidence>
<evidence type="ECO:0000256" key="3">
    <source>
        <dbReference type="ARBA" id="ARBA00022692"/>
    </source>
</evidence>
<dbReference type="AlphaFoldDB" id="A0A2B7ZQR5"/>
<feature type="transmembrane region" description="Helical" evidence="6">
    <location>
        <begin position="313"/>
        <end position="330"/>
    </location>
</feature>
<feature type="transmembrane region" description="Helical" evidence="6">
    <location>
        <begin position="271"/>
        <end position="293"/>
    </location>
</feature>
<reference evidence="8 9" key="1">
    <citation type="submission" date="2017-10" db="EMBL/GenBank/DDBJ databases">
        <title>Comparative genomics in systemic dimorphic fungi from Ajellomycetaceae.</title>
        <authorList>
            <person name="Munoz J.F."/>
            <person name="Mcewen J.G."/>
            <person name="Clay O.K."/>
            <person name="Cuomo C.A."/>
        </authorList>
    </citation>
    <scope>NUCLEOTIDE SEQUENCE [LARGE SCALE GENOMIC DNA]</scope>
    <source>
        <strain evidence="8 9">UAMH4076</strain>
    </source>
</reference>
<proteinExistence type="predicted"/>
<comment type="caution">
    <text evidence="8">The sequence shown here is derived from an EMBL/GenBank/DDBJ whole genome shotgun (WGS) entry which is preliminary data.</text>
</comment>
<protein>
    <recommendedName>
        <fullName evidence="7">Major facilitator superfamily (MFS) profile domain-containing protein</fullName>
    </recommendedName>
</protein>
<keyword evidence="4 6" id="KW-1133">Transmembrane helix</keyword>
<dbReference type="VEuPathDB" id="FungiDB:EMCG_08263"/>
<dbReference type="GO" id="GO:0016020">
    <property type="term" value="C:membrane"/>
    <property type="evidence" value="ECO:0007669"/>
    <property type="project" value="UniProtKB-SubCell"/>
</dbReference>
<sequence length="489" mass="54727">MEQEKEPNSAVSSPECVEKLAYAAQQLDPKVERRLLWKLDLHIVPILFLVYFCAFLDRINVGNALIEGIVEELNMNSTSDIRIALLIFFVPYILLEVPSNIVLKRVAPSTWITILTFFFGLVTVCQGFVESPTGFIVCRFFLGVFEAGLLPGFIYLMSMYYKRHELQKRFAVLFTSGMVAGAVGGLLAFSLAKLDGVGGYSGWRWIFIVEGLMSISLSFLAKFLIVDWPSEATFLTDEERLMVAVRLKEDVGSSKMDRLVRQSLQIILKDWKIYTGALIYFTITTSGYSTALFNPTILNQFGYEASQAQVHSIPIWAASAAATLLVGYLSDRIRHRWSFIMFGCLLSSIGYILLLCQSHVSLTVKHMALFIVNIGVYIAQPVTVVWLSNNLAGHYKRAFGSAFQISFGNIGGIVASNLFILNAAPLFRAGYASALALIALCALLCTGFMLGLERENKKRDSGRRDYRFNLCQDELENLGDDHPDFRFTN</sequence>
<dbReference type="InterPro" id="IPR036259">
    <property type="entry name" value="MFS_trans_sf"/>
</dbReference>
<evidence type="ECO:0000256" key="1">
    <source>
        <dbReference type="ARBA" id="ARBA00004141"/>
    </source>
</evidence>
<keyword evidence="9" id="KW-1185">Reference proteome</keyword>
<dbReference type="Gene3D" id="1.20.1250.20">
    <property type="entry name" value="MFS general substrate transporter like domains"/>
    <property type="match status" value="2"/>
</dbReference>
<feature type="transmembrane region" description="Helical" evidence="6">
    <location>
        <begin position="110"/>
        <end position="129"/>
    </location>
</feature>
<feature type="transmembrane region" description="Helical" evidence="6">
    <location>
        <begin position="203"/>
        <end position="225"/>
    </location>
</feature>